<accession>A0A8S9ZI00</accession>
<organism evidence="1 2">
    <name type="scientific">Meloidogyne graminicola</name>
    <dbReference type="NCBI Taxonomy" id="189291"/>
    <lineage>
        <taxon>Eukaryota</taxon>
        <taxon>Metazoa</taxon>
        <taxon>Ecdysozoa</taxon>
        <taxon>Nematoda</taxon>
        <taxon>Chromadorea</taxon>
        <taxon>Rhabditida</taxon>
        <taxon>Tylenchina</taxon>
        <taxon>Tylenchomorpha</taxon>
        <taxon>Tylenchoidea</taxon>
        <taxon>Meloidogynidae</taxon>
        <taxon>Meloidogyninae</taxon>
        <taxon>Meloidogyne</taxon>
    </lineage>
</organism>
<dbReference type="AlphaFoldDB" id="A0A8S9ZI00"/>
<feature type="non-terminal residue" evidence="1">
    <location>
        <position position="1"/>
    </location>
</feature>
<sequence>MSKVYPLIMQDSYRRNMLYRHCPNNLFRNESGLSFDPSDEDNLFVKTLMEKEIKEIDILFYLNEAIIYFKKIIKNFFEKNDFK</sequence>
<gene>
    <name evidence="1" type="ORF">Mgra_00007574</name>
</gene>
<dbReference type="Proteomes" id="UP000605970">
    <property type="component" value="Unassembled WGS sequence"/>
</dbReference>
<protein>
    <submittedName>
        <fullName evidence="1">Uncharacterized protein</fullName>
    </submittedName>
</protein>
<dbReference type="EMBL" id="JABEBT010000087">
    <property type="protein sequence ID" value="KAF7632992.1"/>
    <property type="molecule type" value="Genomic_DNA"/>
</dbReference>
<evidence type="ECO:0000313" key="2">
    <source>
        <dbReference type="Proteomes" id="UP000605970"/>
    </source>
</evidence>
<evidence type="ECO:0000313" key="1">
    <source>
        <dbReference type="EMBL" id="KAF7632992.1"/>
    </source>
</evidence>
<reference evidence="1" key="1">
    <citation type="journal article" date="2020" name="Ecol. Evol.">
        <title>Genome structure and content of the rice root-knot nematode (Meloidogyne graminicola).</title>
        <authorList>
            <person name="Phan N.T."/>
            <person name="Danchin E.G.J."/>
            <person name="Klopp C."/>
            <person name="Perfus-Barbeoch L."/>
            <person name="Kozlowski D.K."/>
            <person name="Koutsovoulos G.D."/>
            <person name="Lopez-Roques C."/>
            <person name="Bouchez O."/>
            <person name="Zahm M."/>
            <person name="Besnard G."/>
            <person name="Bellafiore S."/>
        </authorList>
    </citation>
    <scope>NUCLEOTIDE SEQUENCE</scope>
    <source>
        <strain evidence="1">VN-18</strain>
    </source>
</reference>
<keyword evidence="2" id="KW-1185">Reference proteome</keyword>
<proteinExistence type="predicted"/>
<comment type="caution">
    <text evidence="1">The sequence shown here is derived from an EMBL/GenBank/DDBJ whole genome shotgun (WGS) entry which is preliminary data.</text>
</comment>
<name>A0A8S9ZI00_9BILA</name>